<evidence type="ECO:0000313" key="1">
    <source>
        <dbReference type="EMBL" id="KAI3364550.1"/>
    </source>
</evidence>
<feature type="non-terminal residue" evidence="1">
    <location>
        <position position="460"/>
    </location>
</feature>
<sequence>DTQTPTTKPTTTPEHSTAGTTTTGANEPSTNLQGADLKPCRDSVRSGDQADPEDGVFLRLPSASPRRETVKPRFGGKTMTTMKIGERAKSKSIWRGLQAISGQGKNGKRRNPEPGDRDWANKLNLFFNRFDTGPTSTPLSLSTDQPTSSSLCLHAPSPPSTPPPSLGLSPSPPPSPPSLQCSSPPPPPSPNLFTPTVDQVRTQLKKIKARKATGPDWHQLQTPPGLCRPALSGGLLHLQPEPESGKSSCPVEDVLVWFQSLKLRVPKEPNHFRPVALTSHLMKALERIVLRHLRLPWHQVPPTGNSPLTFPLHFTLYTSDFTYSTDSCHLQKFSDDDTAIVGCVSEGNDCEYRKVIMDFVDWCELNHPSSQCQQDKGDVVCWGGGCSERDKKRLNRLIKRASSVCGSPLDSIEVMGERRALAKLSTIMDNTSHPLHQTVGALSSSFSNRLRHPRCRKELP</sequence>
<name>A0ACB8W957_9TELE</name>
<feature type="non-terminal residue" evidence="1">
    <location>
        <position position="1"/>
    </location>
</feature>
<proteinExistence type="predicted"/>
<organism evidence="1 2">
    <name type="scientific">Scortum barcoo</name>
    <name type="common">barcoo grunter</name>
    <dbReference type="NCBI Taxonomy" id="214431"/>
    <lineage>
        <taxon>Eukaryota</taxon>
        <taxon>Metazoa</taxon>
        <taxon>Chordata</taxon>
        <taxon>Craniata</taxon>
        <taxon>Vertebrata</taxon>
        <taxon>Euteleostomi</taxon>
        <taxon>Actinopterygii</taxon>
        <taxon>Neopterygii</taxon>
        <taxon>Teleostei</taxon>
        <taxon>Neoteleostei</taxon>
        <taxon>Acanthomorphata</taxon>
        <taxon>Eupercaria</taxon>
        <taxon>Centrarchiformes</taxon>
        <taxon>Terapontoidei</taxon>
        <taxon>Terapontidae</taxon>
        <taxon>Scortum</taxon>
    </lineage>
</organism>
<comment type="caution">
    <text evidence="1">The sequence shown here is derived from an EMBL/GenBank/DDBJ whole genome shotgun (WGS) entry which is preliminary data.</text>
</comment>
<protein>
    <submittedName>
        <fullName evidence="1">Uncharacterized protein</fullName>
    </submittedName>
</protein>
<dbReference type="EMBL" id="CM041543">
    <property type="protein sequence ID" value="KAI3364550.1"/>
    <property type="molecule type" value="Genomic_DNA"/>
</dbReference>
<keyword evidence="2" id="KW-1185">Reference proteome</keyword>
<dbReference type="Proteomes" id="UP000831701">
    <property type="component" value="Chromosome 13"/>
</dbReference>
<reference evidence="1" key="1">
    <citation type="submission" date="2022-04" db="EMBL/GenBank/DDBJ databases">
        <title>Jade perch genome.</title>
        <authorList>
            <person name="Chao B."/>
        </authorList>
    </citation>
    <scope>NUCLEOTIDE SEQUENCE</scope>
    <source>
        <strain evidence="1">CB-2022</strain>
    </source>
</reference>
<gene>
    <name evidence="1" type="ORF">L3Q82_011346</name>
</gene>
<accession>A0ACB8W957</accession>
<evidence type="ECO:0000313" key="2">
    <source>
        <dbReference type="Proteomes" id="UP000831701"/>
    </source>
</evidence>